<evidence type="ECO:0000313" key="4">
    <source>
        <dbReference type="Proteomes" id="UP001139409"/>
    </source>
</evidence>
<gene>
    <name evidence="1" type="ORF">LDX50_07395</name>
    <name evidence="2" type="ORF">LDX50_13365</name>
    <name evidence="3" type="ORF">LDX50_19085</name>
</gene>
<dbReference type="EMBL" id="JAIXNE010000002">
    <property type="protein sequence ID" value="MCA6074689.1"/>
    <property type="molecule type" value="Genomic_DNA"/>
</dbReference>
<dbReference type="Pfam" id="PF14391">
    <property type="entry name" value="DUF4421"/>
    <property type="match status" value="1"/>
</dbReference>
<dbReference type="EMBL" id="JAIXNE010000004">
    <property type="protein sequence ID" value="MCA6076994.1"/>
    <property type="molecule type" value="Genomic_DNA"/>
</dbReference>
<reference evidence="1" key="1">
    <citation type="submission" date="2021-09" db="EMBL/GenBank/DDBJ databases">
        <title>Fulvivirga sp. isolated from coastal sediment.</title>
        <authorList>
            <person name="Yu H."/>
        </authorList>
    </citation>
    <scope>NUCLEOTIDE SEQUENCE</scope>
    <source>
        <strain evidence="1">1062</strain>
    </source>
</reference>
<sequence>MSRSLTAQDKVFSDIDTTYIQTFPDQVTARFYFSRKYTGFNISYPLLVDQTFKYLPNTTRNLGIGATYKWATLNLAYGFDFMNPDQGKGKTRYLDLQAHQYLGKMNIDLFGQFYRGYYLKDYTTASGEKYLREDLQVREFGAVYQYIFNHRKFSFRAAMMNSEYQKRSAGTWILGGDFFFGKVKADSSLIPGSFEVEQLIEYDELDFFKIGPNGGYAHQFVLKEHFFFLISATAHLGIGYYKLGAENDEFRESYACIDLGLKTAIGYNSNRFTVSAFFVTQRVQVSNNYRNLLNTGNLRFIVAYRFHKNQWFKKNSPN</sequence>
<dbReference type="EMBL" id="JAIXNE010000003">
    <property type="protein sequence ID" value="MCA6075866.1"/>
    <property type="molecule type" value="Genomic_DNA"/>
</dbReference>
<evidence type="ECO:0000313" key="2">
    <source>
        <dbReference type="EMBL" id="MCA6075866.1"/>
    </source>
</evidence>
<protein>
    <submittedName>
        <fullName evidence="1">DUF4421 domain-containing protein</fullName>
    </submittedName>
</protein>
<accession>A0A9X1KX79</accession>
<name>A0A9X1KX79_9BACT</name>
<dbReference type="RefSeq" id="WP_225697802.1">
    <property type="nucleotide sequence ID" value="NZ_JAIXNE010000002.1"/>
</dbReference>
<proteinExistence type="predicted"/>
<keyword evidence="4" id="KW-1185">Reference proteome</keyword>
<comment type="caution">
    <text evidence="1">The sequence shown here is derived from an EMBL/GenBank/DDBJ whole genome shotgun (WGS) entry which is preliminary data.</text>
</comment>
<evidence type="ECO:0000313" key="1">
    <source>
        <dbReference type="EMBL" id="MCA6074689.1"/>
    </source>
</evidence>
<organism evidence="1 4">
    <name type="scientific">Fulvivirga sedimenti</name>
    <dbReference type="NCBI Taxonomy" id="2879465"/>
    <lineage>
        <taxon>Bacteria</taxon>
        <taxon>Pseudomonadati</taxon>
        <taxon>Bacteroidota</taxon>
        <taxon>Cytophagia</taxon>
        <taxon>Cytophagales</taxon>
        <taxon>Fulvivirgaceae</taxon>
        <taxon>Fulvivirga</taxon>
    </lineage>
</organism>
<dbReference type="AlphaFoldDB" id="A0A9X1KX79"/>
<evidence type="ECO:0000313" key="3">
    <source>
        <dbReference type="EMBL" id="MCA6076994.1"/>
    </source>
</evidence>
<dbReference type="InterPro" id="IPR025535">
    <property type="entry name" value="DUF4421"/>
</dbReference>
<dbReference type="Proteomes" id="UP001139409">
    <property type="component" value="Unassembled WGS sequence"/>
</dbReference>